<dbReference type="SUPFAM" id="SSF56784">
    <property type="entry name" value="HAD-like"/>
    <property type="match status" value="1"/>
</dbReference>
<dbReference type="EMBL" id="CADCVU010000087">
    <property type="protein sequence ID" value="CAA9495208.1"/>
    <property type="molecule type" value="Genomic_DNA"/>
</dbReference>
<dbReference type="Gene3D" id="3.30.1240.10">
    <property type="match status" value="1"/>
</dbReference>
<sequence>MVIMSGRRRAQVSEDARLMGQTAYIYEVGCGLSLDGEETLLTGDLVPADGRNVHALIEDSGAPALLLESYPARLEVHSPWHREREFSHLMRGLVDAEEANELLRAHGHADLRLVDNGAVGRSETGLEVDGTPHGYHLIPRGASKGNAVAAHMRARGYAPEDCVAVGDSREDLGVAEFVGRFYLVANAVERDPEIRAHAPEGSSVEVTEARNGDGVYEAVVRSLAERR</sequence>
<dbReference type="AlphaFoldDB" id="A0A6J4SCD6"/>
<protein>
    <submittedName>
        <fullName evidence="1">Uncharacterized protein</fullName>
    </submittedName>
</protein>
<reference evidence="1" key="1">
    <citation type="submission" date="2020-02" db="EMBL/GenBank/DDBJ databases">
        <authorList>
            <person name="Meier V. D."/>
        </authorList>
    </citation>
    <scope>NUCLEOTIDE SEQUENCE</scope>
    <source>
        <strain evidence="1">AVDCRST_MAG45</strain>
    </source>
</reference>
<evidence type="ECO:0000313" key="1">
    <source>
        <dbReference type="EMBL" id="CAA9495208.1"/>
    </source>
</evidence>
<name>A0A6J4SCD6_9ACTN</name>
<dbReference type="InterPro" id="IPR023214">
    <property type="entry name" value="HAD_sf"/>
</dbReference>
<dbReference type="Pfam" id="PF08282">
    <property type="entry name" value="Hydrolase_3"/>
    <property type="match status" value="1"/>
</dbReference>
<accession>A0A6J4SCD6</accession>
<proteinExistence type="predicted"/>
<organism evidence="1">
    <name type="scientific">uncultured Solirubrobacterales bacterium</name>
    <dbReference type="NCBI Taxonomy" id="768556"/>
    <lineage>
        <taxon>Bacteria</taxon>
        <taxon>Bacillati</taxon>
        <taxon>Actinomycetota</taxon>
        <taxon>Thermoleophilia</taxon>
        <taxon>Solirubrobacterales</taxon>
        <taxon>environmental samples</taxon>
    </lineage>
</organism>
<dbReference type="InterPro" id="IPR036412">
    <property type="entry name" value="HAD-like_sf"/>
</dbReference>
<gene>
    <name evidence="1" type="ORF">AVDCRST_MAG45-963</name>
</gene>
<dbReference type="Gene3D" id="3.40.50.1000">
    <property type="entry name" value="HAD superfamily/HAD-like"/>
    <property type="match status" value="1"/>
</dbReference>